<keyword evidence="6" id="KW-1185">Reference proteome</keyword>
<dbReference type="GO" id="GO:0019783">
    <property type="term" value="F:ubiquitin-like protein peptidase activity"/>
    <property type="evidence" value="ECO:0007669"/>
    <property type="project" value="UniProtKB-ARBA"/>
</dbReference>
<sequence>MASNLETSFFRLLSKDWFDDVIIDKYLELVTIYGVSIGKKSIAFSTHILDLCNDHGYDKYISHYKTAVEEAELLFLPLNVPGHWVLYIYVRELNVLEFYDSGGGETRKLSALSNFLKQFNIIKYQLDKREVFYQQDSFNCGLFVCIFVRYKINYGDCRKILSKNLKIERYKVLMELSIGKILFLL</sequence>
<evidence type="ECO:0000256" key="3">
    <source>
        <dbReference type="ARBA" id="ARBA00022801"/>
    </source>
</evidence>
<dbReference type="VEuPathDB" id="MicrosporidiaDB:M153_5420004996"/>
<accession>A0A0R0M441</accession>
<dbReference type="GO" id="GO:0006508">
    <property type="term" value="P:proteolysis"/>
    <property type="evidence" value="ECO:0007669"/>
    <property type="project" value="UniProtKB-KW"/>
</dbReference>
<evidence type="ECO:0000313" key="6">
    <source>
        <dbReference type="Proteomes" id="UP000051530"/>
    </source>
</evidence>
<dbReference type="InterPro" id="IPR003653">
    <property type="entry name" value="Peptidase_C48_C"/>
</dbReference>
<keyword evidence="3" id="KW-0378">Hydrolase</keyword>
<dbReference type="AlphaFoldDB" id="A0A0R0M441"/>
<comment type="caution">
    <text evidence="5">The sequence shown here is derived from an EMBL/GenBank/DDBJ whole genome shotgun (WGS) entry which is preliminary data.</text>
</comment>
<dbReference type="Gene3D" id="3.40.395.10">
    <property type="entry name" value="Adenoviral Proteinase, Chain A"/>
    <property type="match status" value="1"/>
</dbReference>
<dbReference type="OrthoDB" id="1939479at2759"/>
<proteinExistence type="inferred from homology"/>
<comment type="similarity">
    <text evidence="1">Belongs to the peptidase C48 family.</text>
</comment>
<protein>
    <submittedName>
        <fullName evidence="5">Protease, Ulp1 family</fullName>
    </submittedName>
</protein>
<dbReference type="InterPro" id="IPR038765">
    <property type="entry name" value="Papain-like_cys_pep_sf"/>
</dbReference>
<dbReference type="GO" id="GO:0008234">
    <property type="term" value="F:cysteine-type peptidase activity"/>
    <property type="evidence" value="ECO:0007669"/>
    <property type="project" value="InterPro"/>
</dbReference>
<evidence type="ECO:0000256" key="2">
    <source>
        <dbReference type="ARBA" id="ARBA00022670"/>
    </source>
</evidence>
<dbReference type="PROSITE" id="PS50600">
    <property type="entry name" value="ULP_PROTEASE"/>
    <property type="match status" value="1"/>
</dbReference>
<feature type="domain" description="Ubiquitin-like protease family profile" evidence="4">
    <location>
        <begin position="1"/>
        <end position="151"/>
    </location>
</feature>
<dbReference type="EMBL" id="LGUB01000203">
    <property type="protein sequence ID" value="KRH93825.1"/>
    <property type="molecule type" value="Genomic_DNA"/>
</dbReference>
<keyword evidence="2 5" id="KW-0645">Protease</keyword>
<dbReference type="SUPFAM" id="SSF54001">
    <property type="entry name" value="Cysteine proteinases"/>
    <property type="match status" value="1"/>
</dbReference>
<organism evidence="5 6">
    <name type="scientific">Pseudoloma neurophilia</name>
    <dbReference type="NCBI Taxonomy" id="146866"/>
    <lineage>
        <taxon>Eukaryota</taxon>
        <taxon>Fungi</taxon>
        <taxon>Fungi incertae sedis</taxon>
        <taxon>Microsporidia</taxon>
        <taxon>Pseudoloma</taxon>
    </lineage>
</organism>
<evidence type="ECO:0000256" key="1">
    <source>
        <dbReference type="ARBA" id="ARBA00005234"/>
    </source>
</evidence>
<dbReference type="Proteomes" id="UP000051530">
    <property type="component" value="Unassembled WGS sequence"/>
</dbReference>
<reference evidence="5 6" key="1">
    <citation type="submission" date="2015-07" db="EMBL/GenBank/DDBJ databases">
        <title>The genome of Pseudoloma neurophilia, a relevant intracellular parasite of the zebrafish.</title>
        <authorList>
            <person name="Ndikumana S."/>
            <person name="Pelin A."/>
            <person name="Sanders J."/>
            <person name="Corradi N."/>
        </authorList>
    </citation>
    <scope>NUCLEOTIDE SEQUENCE [LARGE SCALE GENOMIC DNA]</scope>
    <source>
        <strain evidence="5 6">MK1</strain>
    </source>
</reference>
<gene>
    <name evidence="5" type="ORF">M153_5420004996</name>
</gene>
<dbReference type="Pfam" id="PF02902">
    <property type="entry name" value="Peptidase_C48"/>
    <property type="match status" value="1"/>
</dbReference>
<name>A0A0R0M441_9MICR</name>
<evidence type="ECO:0000259" key="4">
    <source>
        <dbReference type="PROSITE" id="PS50600"/>
    </source>
</evidence>
<evidence type="ECO:0000313" key="5">
    <source>
        <dbReference type="EMBL" id="KRH93825.1"/>
    </source>
</evidence>